<dbReference type="Gene3D" id="2.30.30.60">
    <property type="match status" value="1"/>
</dbReference>
<sequence>MDDFLKILEQSLNIGIDTRTITIFSLVSILLVGLAIWAVPKLFRLINNFLIPSEIRSLYQNIIEPFQGWLGLTTILILIDIILNYFFEAKWINIIEIPIALGIAALVSWSGSSIFSRYFDLYLLDAAIQSKRKINSELLLLGKIIVNASIILIVIIVFAQTHQVNLVGLVASLGVGGLAVAFAAQKSLEQLLGGIVLYVDRPFVPDDYIGLPDGTFGRVESIGLRSTRIRVSGKGTLMVVPNNFLTQTNIENFTGAKKVISMIYINFDLLISDTERAFIRQVITNSTKDIFGIDPRNTEIMFKTIQKDGQEATQAQVSLLILGSGEVSMELRRQLLDAARQNITRELRQFGIGFDIEDRNINVDAPITI</sequence>
<dbReference type="AlphaFoldDB" id="A0A5B8NNI3"/>
<keyword evidence="9" id="KW-1185">Reference proteome</keyword>
<protein>
    <submittedName>
        <fullName evidence="8">Mechanosensitive ion channel</fullName>
    </submittedName>
</protein>
<dbReference type="InterPro" id="IPR010920">
    <property type="entry name" value="LSM_dom_sf"/>
</dbReference>
<dbReference type="Gene3D" id="1.10.287.1260">
    <property type="match status" value="1"/>
</dbReference>
<dbReference type="OrthoDB" id="450694at2"/>
<dbReference type="Pfam" id="PF00924">
    <property type="entry name" value="MS_channel_2nd"/>
    <property type="match status" value="1"/>
</dbReference>
<evidence type="ECO:0000256" key="4">
    <source>
        <dbReference type="ARBA" id="ARBA00022989"/>
    </source>
</evidence>
<accession>A0A5B8NNI3</accession>
<dbReference type="PANTHER" id="PTHR30566:SF5">
    <property type="entry name" value="MECHANOSENSITIVE ION CHANNEL PROTEIN 1, MITOCHONDRIAL-RELATED"/>
    <property type="match status" value="1"/>
</dbReference>
<keyword evidence="5 6" id="KW-0472">Membrane</keyword>
<reference evidence="8" key="1">
    <citation type="submission" date="2019-08" db="EMBL/GenBank/DDBJ databases">
        <title>Carotenoids and Carotenoid Binding Proteins in the Halophilic Cyanobacterium Euhalothece sp. ZM00.</title>
        <authorList>
            <person name="Cho S.M."/>
            <person name="Song J.Y."/>
            <person name="Park Y.-I."/>
        </authorList>
    </citation>
    <scope>NUCLEOTIDE SEQUENCE [LARGE SCALE GENOMIC DNA]</scope>
    <source>
        <strain evidence="8">Z-M001</strain>
    </source>
</reference>
<feature type="transmembrane region" description="Helical" evidence="6">
    <location>
        <begin position="139"/>
        <end position="159"/>
    </location>
</feature>
<dbReference type="SUPFAM" id="SSF50182">
    <property type="entry name" value="Sm-like ribonucleoproteins"/>
    <property type="match status" value="1"/>
</dbReference>
<dbReference type="GO" id="GO:0016020">
    <property type="term" value="C:membrane"/>
    <property type="evidence" value="ECO:0007669"/>
    <property type="project" value="UniProtKB-SubCell"/>
</dbReference>
<feature type="transmembrane region" description="Helical" evidence="6">
    <location>
        <begin position="99"/>
        <end position="119"/>
    </location>
</feature>
<evidence type="ECO:0000256" key="5">
    <source>
        <dbReference type="ARBA" id="ARBA00023136"/>
    </source>
</evidence>
<dbReference type="Proteomes" id="UP000318453">
    <property type="component" value="Chromosome"/>
</dbReference>
<comment type="similarity">
    <text evidence="2">Belongs to the MscS (TC 1.A.23) family.</text>
</comment>
<keyword evidence="3 6" id="KW-0812">Transmembrane</keyword>
<dbReference type="PANTHER" id="PTHR30566">
    <property type="entry name" value="YNAI-RELATED MECHANOSENSITIVE ION CHANNEL"/>
    <property type="match status" value="1"/>
</dbReference>
<dbReference type="SUPFAM" id="SSF82861">
    <property type="entry name" value="Mechanosensitive channel protein MscS (YggB), transmembrane region"/>
    <property type="match status" value="1"/>
</dbReference>
<comment type="subcellular location">
    <subcellularLocation>
        <location evidence="1">Membrane</location>
        <topology evidence="1">Multi-pass membrane protein</topology>
    </subcellularLocation>
</comment>
<evidence type="ECO:0000256" key="2">
    <source>
        <dbReference type="ARBA" id="ARBA00008017"/>
    </source>
</evidence>
<feature type="transmembrane region" description="Helical" evidence="6">
    <location>
        <begin position="66"/>
        <end position="87"/>
    </location>
</feature>
<gene>
    <name evidence="8" type="ORF">FRE64_11955</name>
</gene>
<dbReference type="GO" id="GO:0055085">
    <property type="term" value="P:transmembrane transport"/>
    <property type="evidence" value="ECO:0007669"/>
    <property type="project" value="InterPro"/>
</dbReference>
<evidence type="ECO:0000256" key="6">
    <source>
        <dbReference type="SAM" id="Phobius"/>
    </source>
</evidence>
<dbReference type="InterPro" id="IPR006685">
    <property type="entry name" value="MscS_channel_2nd"/>
</dbReference>
<dbReference type="InterPro" id="IPR011014">
    <property type="entry name" value="MscS_channel_TM-2"/>
</dbReference>
<name>A0A5B8NNI3_9CHRO</name>
<evidence type="ECO:0000256" key="3">
    <source>
        <dbReference type="ARBA" id="ARBA00022692"/>
    </source>
</evidence>
<evidence type="ECO:0000313" key="9">
    <source>
        <dbReference type="Proteomes" id="UP000318453"/>
    </source>
</evidence>
<evidence type="ECO:0000259" key="7">
    <source>
        <dbReference type="Pfam" id="PF00924"/>
    </source>
</evidence>
<evidence type="ECO:0000256" key="1">
    <source>
        <dbReference type="ARBA" id="ARBA00004141"/>
    </source>
</evidence>
<dbReference type="RefSeq" id="WP_146296451.1">
    <property type="nucleotide sequence ID" value="NZ_CP042326.1"/>
</dbReference>
<evidence type="ECO:0000313" key="8">
    <source>
        <dbReference type="EMBL" id="QDZ40604.1"/>
    </source>
</evidence>
<organism evidence="8 9">
    <name type="scientific">Euhalothece natronophila Z-M001</name>
    <dbReference type="NCBI Taxonomy" id="522448"/>
    <lineage>
        <taxon>Bacteria</taxon>
        <taxon>Bacillati</taxon>
        <taxon>Cyanobacteriota</taxon>
        <taxon>Cyanophyceae</taxon>
        <taxon>Oscillatoriophycideae</taxon>
        <taxon>Chroococcales</taxon>
        <taxon>Halothecacae</taxon>
        <taxon>Halothece cluster</taxon>
        <taxon>Euhalothece</taxon>
    </lineage>
</organism>
<dbReference type="KEGG" id="enn:FRE64_11955"/>
<keyword evidence="4 6" id="KW-1133">Transmembrane helix</keyword>
<feature type="domain" description="Mechanosensitive ion channel MscS" evidence="7">
    <location>
        <begin position="187"/>
        <end position="254"/>
    </location>
</feature>
<dbReference type="EMBL" id="CP042326">
    <property type="protein sequence ID" value="QDZ40604.1"/>
    <property type="molecule type" value="Genomic_DNA"/>
</dbReference>
<dbReference type="InterPro" id="IPR023408">
    <property type="entry name" value="MscS_beta-dom_sf"/>
</dbReference>
<proteinExistence type="inferred from homology"/>
<feature type="transmembrane region" description="Helical" evidence="6">
    <location>
        <begin position="21"/>
        <end position="39"/>
    </location>
</feature>
<feature type="transmembrane region" description="Helical" evidence="6">
    <location>
        <begin position="166"/>
        <end position="184"/>
    </location>
</feature>